<dbReference type="EMBL" id="MZGX01000015">
    <property type="protein sequence ID" value="OPX43739.1"/>
    <property type="molecule type" value="Genomic_DNA"/>
</dbReference>
<sequence length="57" mass="6943">MRELDKLKIKLKINKLRQEINQKIAEGDDLNDNEILSLSERLDILINQWYKYDNLQR</sequence>
<gene>
    <name evidence="2" type="ORF">CLHUN_24590</name>
</gene>
<keyword evidence="3" id="KW-1185">Reference proteome</keyword>
<evidence type="ECO:0000256" key="1">
    <source>
        <dbReference type="SAM" id="Coils"/>
    </source>
</evidence>
<accession>A0A1V4SIN6</accession>
<keyword evidence="1" id="KW-0175">Coiled coil</keyword>
<protein>
    <submittedName>
        <fullName evidence="2">Spo0E like sporulation regulatory protein</fullName>
    </submittedName>
</protein>
<dbReference type="Gene3D" id="4.10.280.10">
    <property type="entry name" value="Helix-loop-helix DNA-binding domain"/>
    <property type="match status" value="1"/>
</dbReference>
<reference evidence="2 3" key="1">
    <citation type="submission" date="2017-03" db="EMBL/GenBank/DDBJ databases">
        <title>Genome sequence of Clostridium hungatei DSM 14427.</title>
        <authorList>
            <person name="Poehlein A."/>
            <person name="Daniel R."/>
        </authorList>
    </citation>
    <scope>NUCLEOTIDE SEQUENCE [LARGE SCALE GENOMIC DNA]</scope>
    <source>
        <strain evidence="2 3">DSM 14427</strain>
    </source>
</reference>
<dbReference type="InterPro" id="IPR037208">
    <property type="entry name" value="Spo0E-like_sf"/>
</dbReference>
<name>A0A1V4SIN6_RUMHU</name>
<dbReference type="GO" id="GO:0046983">
    <property type="term" value="F:protein dimerization activity"/>
    <property type="evidence" value="ECO:0007669"/>
    <property type="project" value="InterPro"/>
</dbReference>
<dbReference type="Pfam" id="PF09388">
    <property type="entry name" value="SpoOE-like"/>
    <property type="match status" value="1"/>
</dbReference>
<evidence type="ECO:0000313" key="3">
    <source>
        <dbReference type="Proteomes" id="UP000191554"/>
    </source>
</evidence>
<dbReference type="InterPro" id="IPR036638">
    <property type="entry name" value="HLH_DNA-bd_sf"/>
</dbReference>
<dbReference type="GO" id="GO:0043937">
    <property type="term" value="P:regulation of sporulation"/>
    <property type="evidence" value="ECO:0007669"/>
    <property type="project" value="InterPro"/>
</dbReference>
<dbReference type="Proteomes" id="UP000191554">
    <property type="component" value="Unassembled WGS sequence"/>
</dbReference>
<organism evidence="2 3">
    <name type="scientific">Ruminiclostridium hungatei</name>
    <name type="common">Clostridium hungatei</name>
    <dbReference type="NCBI Taxonomy" id="48256"/>
    <lineage>
        <taxon>Bacteria</taxon>
        <taxon>Bacillati</taxon>
        <taxon>Bacillota</taxon>
        <taxon>Clostridia</taxon>
        <taxon>Eubacteriales</taxon>
        <taxon>Oscillospiraceae</taxon>
        <taxon>Ruminiclostridium</taxon>
    </lineage>
</organism>
<dbReference type="RefSeq" id="WP_080064884.1">
    <property type="nucleotide sequence ID" value="NZ_MZGX01000015.1"/>
</dbReference>
<dbReference type="InterPro" id="IPR018540">
    <property type="entry name" value="Spo0E-like"/>
</dbReference>
<dbReference type="AlphaFoldDB" id="A0A1V4SIN6"/>
<evidence type="ECO:0000313" key="2">
    <source>
        <dbReference type="EMBL" id="OPX43739.1"/>
    </source>
</evidence>
<proteinExistence type="predicted"/>
<dbReference type="SUPFAM" id="SSF140500">
    <property type="entry name" value="BAS1536-like"/>
    <property type="match status" value="1"/>
</dbReference>
<comment type="caution">
    <text evidence="2">The sequence shown here is derived from an EMBL/GenBank/DDBJ whole genome shotgun (WGS) entry which is preliminary data.</text>
</comment>
<dbReference type="OrthoDB" id="5600at1508657"/>
<feature type="coiled-coil region" evidence="1">
    <location>
        <begin position="6"/>
        <end position="33"/>
    </location>
</feature>